<dbReference type="Pfam" id="PF07980">
    <property type="entry name" value="SusD_RagB"/>
    <property type="match status" value="1"/>
</dbReference>
<evidence type="ECO:0000256" key="2">
    <source>
        <dbReference type="ARBA" id="ARBA00006275"/>
    </source>
</evidence>
<feature type="domain" description="SusD-like N-terminal" evidence="8">
    <location>
        <begin position="25"/>
        <end position="225"/>
    </location>
</feature>
<evidence type="ECO:0000256" key="1">
    <source>
        <dbReference type="ARBA" id="ARBA00004442"/>
    </source>
</evidence>
<organism evidence="9 10">
    <name type="scientific">Zunongwangia pacifica</name>
    <dbReference type="NCBI Taxonomy" id="2911062"/>
    <lineage>
        <taxon>Bacteria</taxon>
        <taxon>Pseudomonadati</taxon>
        <taxon>Bacteroidota</taxon>
        <taxon>Flavobacteriia</taxon>
        <taxon>Flavobacteriales</taxon>
        <taxon>Flavobacteriaceae</taxon>
        <taxon>Zunongwangia</taxon>
    </lineage>
</organism>
<keyword evidence="4" id="KW-0472">Membrane</keyword>
<dbReference type="InterPro" id="IPR019734">
    <property type="entry name" value="TPR_rpt"/>
</dbReference>
<protein>
    <submittedName>
        <fullName evidence="9">RagB/SusD family nutrient uptake outer membrane protein</fullName>
    </submittedName>
</protein>
<evidence type="ECO:0000256" key="5">
    <source>
        <dbReference type="ARBA" id="ARBA00023237"/>
    </source>
</evidence>
<feature type="domain" description="RagB/SusD" evidence="7">
    <location>
        <begin position="262"/>
        <end position="488"/>
    </location>
</feature>
<evidence type="ECO:0000313" key="10">
    <source>
        <dbReference type="Proteomes" id="UP001139521"/>
    </source>
</evidence>
<dbReference type="CDD" id="cd08977">
    <property type="entry name" value="SusD"/>
    <property type="match status" value="1"/>
</dbReference>
<dbReference type="Gene3D" id="1.25.40.390">
    <property type="match status" value="1"/>
</dbReference>
<keyword evidence="6" id="KW-0802">TPR repeat</keyword>
<reference evidence="9" key="1">
    <citation type="submission" date="2022-01" db="EMBL/GenBank/DDBJ databases">
        <title>Genome sequencing of Zunongwangia sp. M21534 genome.</title>
        <authorList>
            <person name="Chen Y."/>
            <person name="Dong C."/>
            <person name="Shao Z."/>
        </authorList>
    </citation>
    <scope>NUCLEOTIDE SEQUENCE</scope>
    <source>
        <strain evidence="9">MCCC M21534</strain>
    </source>
</reference>
<evidence type="ECO:0000256" key="6">
    <source>
        <dbReference type="PROSITE-ProRule" id="PRU00339"/>
    </source>
</evidence>
<dbReference type="GO" id="GO:0009279">
    <property type="term" value="C:cell outer membrane"/>
    <property type="evidence" value="ECO:0007669"/>
    <property type="project" value="UniProtKB-SubCell"/>
</dbReference>
<keyword evidence="3" id="KW-0732">Signal</keyword>
<dbReference type="PROSITE" id="PS50005">
    <property type="entry name" value="TPR"/>
    <property type="match status" value="1"/>
</dbReference>
<dbReference type="InterPro" id="IPR012944">
    <property type="entry name" value="SusD_RagB_dom"/>
</dbReference>
<dbReference type="SUPFAM" id="SSF48452">
    <property type="entry name" value="TPR-like"/>
    <property type="match status" value="1"/>
</dbReference>
<comment type="subcellular location">
    <subcellularLocation>
        <location evidence="1">Cell outer membrane</location>
    </subcellularLocation>
</comment>
<comment type="caution">
    <text evidence="9">The sequence shown here is derived from an EMBL/GenBank/DDBJ whole genome shotgun (WGS) entry which is preliminary data.</text>
</comment>
<dbReference type="AlphaFoldDB" id="A0A9X2CMI1"/>
<keyword evidence="5" id="KW-0998">Cell outer membrane</keyword>
<sequence length="488" mass="55835">MMKTYKITAIFISVLFWISCDTDQLEQTDPNQLSPETFFKSEAQVKASVNAIYANLQTIGSYSRNYYYMMDNMAHDNAANIQQEANKTIFLNFSFDAGSELIEEFWDSEFRGINKANFVIDNTDRINEILNSLLSQEMKDKYIGEAKFLRALYYFNLVTRYGDVPLITSVPEENKGVPRTASEEVYAQIIADLKDASQVLLPKAEEENGRATRGAAYALLGKVYLYRENYEEAMEAFENVYGKYALAENYYDNFKEETEHGPESIFAVEYDESMPNGAFWNSTVNARGGNESSLRGQSYGMFDWFNAYPSDELRAEFEENDPRFDESFYIVGDTYAGGVITEISLDRPAGWRKYQNYYKRTSENLQSGINMNVIRYADVLLMMAEASNELGNQAQAIGYINEVRDRVDMPLLQNGLSKDQVFKAIVHERRVELAGEQVRFPDLVRWGLAEQELGKYGYQEGIHNLFPIPEVELNTNDSINNGDQNPGY</sequence>
<dbReference type="EMBL" id="JAKHSK010000022">
    <property type="protein sequence ID" value="MCL6219510.1"/>
    <property type="molecule type" value="Genomic_DNA"/>
</dbReference>
<keyword evidence="10" id="KW-1185">Reference proteome</keyword>
<name>A0A9X2CMI1_9FLAO</name>
<proteinExistence type="inferred from homology"/>
<evidence type="ECO:0000259" key="8">
    <source>
        <dbReference type="Pfam" id="PF14322"/>
    </source>
</evidence>
<evidence type="ECO:0000259" key="7">
    <source>
        <dbReference type="Pfam" id="PF07980"/>
    </source>
</evidence>
<gene>
    <name evidence="9" type="ORF">L1967_14530</name>
</gene>
<dbReference type="RefSeq" id="WP_249602229.1">
    <property type="nucleotide sequence ID" value="NZ_JAKHSK010000022.1"/>
</dbReference>
<evidence type="ECO:0000256" key="3">
    <source>
        <dbReference type="ARBA" id="ARBA00022729"/>
    </source>
</evidence>
<evidence type="ECO:0000313" key="9">
    <source>
        <dbReference type="EMBL" id="MCL6219510.1"/>
    </source>
</evidence>
<dbReference type="InterPro" id="IPR011990">
    <property type="entry name" value="TPR-like_helical_dom_sf"/>
</dbReference>
<feature type="repeat" description="TPR" evidence="6">
    <location>
        <begin position="214"/>
        <end position="247"/>
    </location>
</feature>
<dbReference type="Pfam" id="PF14322">
    <property type="entry name" value="SusD-like_3"/>
    <property type="match status" value="1"/>
</dbReference>
<comment type="similarity">
    <text evidence="2">Belongs to the SusD family.</text>
</comment>
<dbReference type="InterPro" id="IPR033985">
    <property type="entry name" value="SusD-like_N"/>
</dbReference>
<accession>A0A9X2CMI1</accession>
<dbReference type="PROSITE" id="PS51257">
    <property type="entry name" value="PROKAR_LIPOPROTEIN"/>
    <property type="match status" value="1"/>
</dbReference>
<evidence type="ECO:0000256" key="4">
    <source>
        <dbReference type="ARBA" id="ARBA00023136"/>
    </source>
</evidence>
<dbReference type="Proteomes" id="UP001139521">
    <property type="component" value="Unassembled WGS sequence"/>
</dbReference>